<keyword evidence="3" id="KW-0479">Metal-binding</keyword>
<organism evidence="8 9">
    <name type="scientific">Croceicoccus marinus</name>
    <dbReference type="NCBI Taxonomy" id="450378"/>
    <lineage>
        <taxon>Bacteria</taxon>
        <taxon>Pseudomonadati</taxon>
        <taxon>Pseudomonadota</taxon>
        <taxon>Alphaproteobacteria</taxon>
        <taxon>Sphingomonadales</taxon>
        <taxon>Erythrobacteraceae</taxon>
        <taxon>Croceicoccus</taxon>
    </lineage>
</organism>
<dbReference type="Pfam" id="PF04055">
    <property type="entry name" value="Radical_SAM"/>
    <property type="match status" value="1"/>
</dbReference>
<dbReference type="InterPro" id="IPR007197">
    <property type="entry name" value="rSAM"/>
</dbReference>
<dbReference type="InterPro" id="IPR058240">
    <property type="entry name" value="rSAM_sf"/>
</dbReference>
<dbReference type="SUPFAM" id="SSF102114">
    <property type="entry name" value="Radical SAM enzymes"/>
    <property type="match status" value="1"/>
</dbReference>
<dbReference type="AlphaFoldDB" id="A0A7G6VSM0"/>
<dbReference type="GO" id="GO:0046872">
    <property type="term" value="F:metal ion binding"/>
    <property type="evidence" value="ECO:0007669"/>
    <property type="project" value="UniProtKB-KW"/>
</dbReference>
<dbReference type="InterPro" id="IPR013785">
    <property type="entry name" value="Aldolase_TIM"/>
</dbReference>
<dbReference type="SFLD" id="SFLDS00029">
    <property type="entry name" value="Radical_SAM"/>
    <property type="match status" value="1"/>
</dbReference>
<evidence type="ECO:0000256" key="5">
    <source>
        <dbReference type="ARBA" id="ARBA00023014"/>
    </source>
</evidence>
<evidence type="ECO:0000259" key="7">
    <source>
        <dbReference type="PROSITE" id="PS51918"/>
    </source>
</evidence>
<evidence type="ECO:0000313" key="8">
    <source>
        <dbReference type="EMBL" id="QNE04735.1"/>
    </source>
</evidence>
<dbReference type="EMBL" id="CP060052">
    <property type="protein sequence ID" value="QNE04735.1"/>
    <property type="molecule type" value="Genomic_DNA"/>
</dbReference>
<dbReference type="SFLD" id="SFLDF00324">
    <property type="entry name" value="bacteriocin_maturation"/>
    <property type="match status" value="1"/>
</dbReference>
<dbReference type="InterPro" id="IPR006638">
    <property type="entry name" value="Elp3/MiaA/NifB-like_rSAM"/>
</dbReference>
<dbReference type="RefSeq" id="WP_185883982.1">
    <property type="nucleotide sequence ID" value="NZ_CP060052.1"/>
</dbReference>
<dbReference type="PANTHER" id="PTHR43409:SF7">
    <property type="entry name" value="BLL1977 PROTEIN"/>
    <property type="match status" value="1"/>
</dbReference>
<evidence type="ECO:0000256" key="1">
    <source>
        <dbReference type="ARBA" id="ARBA00001966"/>
    </source>
</evidence>
<evidence type="ECO:0000256" key="2">
    <source>
        <dbReference type="ARBA" id="ARBA00022691"/>
    </source>
</evidence>
<comment type="cofactor">
    <cofactor evidence="1">
        <name>[4Fe-4S] cluster</name>
        <dbReference type="ChEBI" id="CHEBI:49883"/>
    </cofactor>
</comment>
<dbReference type="InterPro" id="IPR051198">
    <property type="entry name" value="BchE-like"/>
</dbReference>
<dbReference type="SFLD" id="SFLDG01082">
    <property type="entry name" value="B12-binding_domain_containing"/>
    <property type="match status" value="1"/>
</dbReference>
<name>A0A7G6VSM0_9SPHN</name>
<dbReference type="InterPro" id="IPR023984">
    <property type="entry name" value="rSAM_ocin_1"/>
</dbReference>
<feature type="domain" description="B12-binding" evidence="6">
    <location>
        <begin position="55"/>
        <end position="223"/>
    </location>
</feature>
<evidence type="ECO:0000313" key="9">
    <source>
        <dbReference type="Proteomes" id="UP000515297"/>
    </source>
</evidence>
<feature type="domain" description="Radical SAM core" evidence="7">
    <location>
        <begin position="272"/>
        <end position="506"/>
    </location>
</feature>
<dbReference type="PANTHER" id="PTHR43409">
    <property type="entry name" value="ANAEROBIC MAGNESIUM-PROTOPORPHYRIN IX MONOMETHYL ESTER CYCLASE-RELATED"/>
    <property type="match status" value="1"/>
</dbReference>
<dbReference type="GO" id="GO:0031419">
    <property type="term" value="F:cobalamin binding"/>
    <property type="evidence" value="ECO:0007669"/>
    <property type="project" value="InterPro"/>
</dbReference>
<proteinExistence type="predicted"/>
<dbReference type="InterPro" id="IPR006158">
    <property type="entry name" value="Cobalamin-bd"/>
</dbReference>
<gene>
    <name evidence="8" type="ORF">H4O24_12370</name>
</gene>
<protein>
    <submittedName>
        <fullName evidence="8">RiPP maturation radical SAM protein 1</fullName>
    </submittedName>
</protein>
<keyword evidence="5" id="KW-0411">Iron-sulfur</keyword>
<dbReference type="Proteomes" id="UP000515297">
    <property type="component" value="Chromosome"/>
</dbReference>
<dbReference type="Gene3D" id="3.20.20.70">
    <property type="entry name" value="Aldolase class I"/>
    <property type="match status" value="1"/>
</dbReference>
<keyword evidence="4" id="KW-0408">Iron</keyword>
<keyword evidence="2" id="KW-0949">S-adenosyl-L-methionine</keyword>
<reference evidence="8 9" key="1">
    <citation type="submission" date="2020-08" db="EMBL/GenBank/DDBJ databases">
        <authorList>
            <person name="Liu G."/>
            <person name="Sun C."/>
        </authorList>
    </citation>
    <scope>NUCLEOTIDE SEQUENCE [LARGE SCALE GENOMIC DNA]</scope>
    <source>
        <strain evidence="8 9">OT19</strain>
    </source>
</reference>
<dbReference type="PROSITE" id="PS51332">
    <property type="entry name" value="B12_BINDING"/>
    <property type="match status" value="1"/>
</dbReference>
<dbReference type="Gene3D" id="3.40.50.280">
    <property type="entry name" value="Cobalamin-binding domain"/>
    <property type="match status" value="1"/>
</dbReference>
<evidence type="ECO:0000256" key="3">
    <source>
        <dbReference type="ARBA" id="ARBA00022723"/>
    </source>
</evidence>
<dbReference type="SMART" id="SM00729">
    <property type="entry name" value="Elp3"/>
    <property type="match status" value="1"/>
</dbReference>
<evidence type="ECO:0000256" key="4">
    <source>
        <dbReference type="ARBA" id="ARBA00023004"/>
    </source>
</evidence>
<dbReference type="GO" id="GO:0051536">
    <property type="term" value="F:iron-sulfur cluster binding"/>
    <property type="evidence" value="ECO:0007669"/>
    <property type="project" value="UniProtKB-KW"/>
</dbReference>
<dbReference type="GO" id="GO:0005829">
    <property type="term" value="C:cytosol"/>
    <property type="evidence" value="ECO:0007669"/>
    <property type="project" value="TreeGrafter"/>
</dbReference>
<sequence>MRKSGIHRAGTARQESTDVVLVNMPWATTTRPSIALGILDRICNEAEVSSRSLFPHLDLVARLGFDASRNMSDERALYGLGEHLFAVDLFGKDALASDLFLELICGLPLPAPFSDLDWVMKLRDETIPKFLDDTLTRILACEPLVLGVTATFNQVMASLAIARRVKQARLDCKVIAGGACFDGEMGQEYHRALPGILDHVFMGEAEDSFREFLRRLKAGEHFAGIRGVTWEEDGAIRLEKGTPLRNMDASPMPNYDPFFAETARVRDETGMIFNVEALPVEGSRGCWWGQKNHCVFCGINEELLTFREKSPDRVVGEMLTLSNRHNVAKLTATDWIISRKSRNRIFAGLRDADLDLEVFYETRSDLAKEEVELMRRAGATRVQPGIESFSTPLLKLMRKGTSGIRQVRFLRWCREYGVKLSYNILCGFPGDDTSWYVEMIDLIAKIPHLQPPTNNANFLELHRFSPLFDAREQFGISSYELRVDYMFNFPEGLVDPLKVGYFFEYKCDTMSDPGEYMPQLRDVIRPWLEAWDAQKLPRYDYTLGPGFVSVVDFRPGRERQVMLTGIAHDVFLLCDDIQTLERLSKDLFKRHPEECAGDGLAKVIDDLVARDILLQEGSQLLALPIATNPRSTERLREVALGPSDPQATISAVA</sequence>
<dbReference type="NCBIfam" id="TIGR03975">
    <property type="entry name" value="rSAM_ocin_1"/>
    <property type="match status" value="1"/>
</dbReference>
<accession>A0A7G6VSM0</accession>
<evidence type="ECO:0000259" key="6">
    <source>
        <dbReference type="PROSITE" id="PS51332"/>
    </source>
</evidence>
<dbReference type="GO" id="GO:0003824">
    <property type="term" value="F:catalytic activity"/>
    <property type="evidence" value="ECO:0007669"/>
    <property type="project" value="InterPro"/>
</dbReference>
<dbReference type="PROSITE" id="PS51918">
    <property type="entry name" value="RADICAL_SAM"/>
    <property type="match status" value="1"/>
</dbReference>